<organism evidence="1 2">
    <name type="scientific">Moraxella bovoculi 237</name>
    <dbReference type="NCBI Taxonomy" id="743974"/>
    <lineage>
        <taxon>Bacteria</taxon>
        <taxon>Pseudomonadati</taxon>
        <taxon>Pseudomonadota</taxon>
        <taxon>Gammaproteobacteria</taxon>
        <taxon>Moraxellales</taxon>
        <taxon>Moraxellaceae</taxon>
        <taxon>Moraxella</taxon>
    </lineage>
</organism>
<gene>
    <name evidence="1" type="ORF">MBO_01980</name>
</gene>
<dbReference type="eggNOG" id="ENOG5033AQI">
    <property type="taxonomic scope" value="Bacteria"/>
</dbReference>
<proteinExistence type="predicted"/>
<sequence length="186" mass="19762">MSIKNDKKTYLKTGMKIGAFATAIAAVTKLPMNEVSRSMGLGLMAALGAATLISAPAHAISESSVQAYAAAMNQAANSQNIGQISRLISDEVIISLTRNGKTANLDKNGYLQLLQKSWAKSNNYRYNIGISDVVITGNQARAQVVTTETWTENGKPVKLITTSRATLSESGSNAVLIRSVSQITIN</sequence>
<accession>A0A066UP34</accession>
<dbReference type="EMBL" id="AOMT01000005">
    <property type="protein sequence ID" value="KDN25924.1"/>
    <property type="molecule type" value="Genomic_DNA"/>
</dbReference>
<dbReference type="SUPFAM" id="SSF54427">
    <property type="entry name" value="NTF2-like"/>
    <property type="match status" value="1"/>
</dbReference>
<keyword evidence="2" id="KW-1185">Reference proteome</keyword>
<evidence type="ECO:0000313" key="2">
    <source>
        <dbReference type="Proteomes" id="UP000035860"/>
    </source>
</evidence>
<name>A0A066UP34_9GAMM</name>
<comment type="caution">
    <text evidence="1">The sequence shown here is derived from an EMBL/GenBank/DDBJ whole genome shotgun (WGS) entry which is preliminary data.</text>
</comment>
<dbReference type="Gene3D" id="3.10.450.50">
    <property type="match status" value="1"/>
</dbReference>
<dbReference type="RefSeq" id="WP_227712646.1">
    <property type="nucleotide sequence ID" value="NZ_AOMT01000005.1"/>
</dbReference>
<dbReference type="InterPro" id="IPR032710">
    <property type="entry name" value="NTF2-like_dom_sf"/>
</dbReference>
<dbReference type="Proteomes" id="UP000035860">
    <property type="component" value="Unassembled WGS sequence"/>
</dbReference>
<reference evidence="1 2" key="1">
    <citation type="journal article" date="2014" name="Genome Announc.">
        <title>Draft Genome Sequence of Moraxella bovoculi Strain 237T (ATCC BAA-1259T) Isolated from a Calf with Infectious Bovine Keratoconjunctivitis.</title>
        <authorList>
            <person name="Calcutt M.J."/>
            <person name="Foecking M.F."/>
            <person name="Martin N.T."/>
            <person name="Mhlanga-Mutangadura T."/>
            <person name="Reilly T.J."/>
        </authorList>
    </citation>
    <scope>NUCLEOTIDE SEQUENCE [LARGE SCALE GENOMIC DNA]</scope>
    <source>
        <strain evidence="1 2">237</strain>
    </source>
</reference>
<protein>
    <recommendedName>
        <fullName evidence="3">DUF4440 domain-containing protein</fullName>
    </recommendedName>
</protein>
<evidence type="ECO:0000313" key="1">
    <source>
        <dbReference type="EMBL" id="KDN25924.1"/>
    </source>
</evidence>
<dbReference type="AlphaFoldDB" id="A0A066UP34"/>
<evidence type="ECO:0008006" key="3">
    <source>
        <dbReference type="Google" id="ProtNLM"/>
    </source>
</evidence>